<gene>
    <name evidence="1" type="ORF">LQG66_31920</name>
</gene>
<evidence type="ECO:0000313" key="1">
    <source>
        <dbReference type="EMBL" id="UFZ03763.1"/>
    </source>
</evidence>
<proteinExistence type="predicted"/>
<dbReference type="RefSeq" id="WP_231319778.1">
    <property type="nucleotide sequence ID" value="NZ_CP088156.1"/>
</dbReference>
<dbReference type="Proteomes" id="UP001431010">
    <property type="component" value="Chromosome"/>
</dbReference>
<reference evidence="1" key="1">
    <citation type="journal article" date="2024" name="Antonie Van Leeuwenhoek">
        <title>Bradyrhizobium ontarionense sp. nov., a novel bacterial symbiont isolated from Aeschynomene indica (Indian jointvetch), harbours photosynthesis, nitrogen fixation and nitrous oxide (N2O) reductase genes.</title>
        <authorList>
            <person name="Bromfield E.S.P."/>
            <person name="Cloutier S."/>
        </authorList>
    </citation>
    <scope>NUCLEOTIDE SEQUENCE</scope>
    <source>
        <strain evidence="1">A19</strain>
    </source>
</reference>
<accession>A0ABY3R992</accession>
<sequence>MTLISIHRDPARGFGRGVALLPRTLRRVRTALRTIHAAIAAAKIRRLRRELMLRGGYVGAPSIAPDPARPRMSPIKGNKWDF</sequence>
<evidence type="ECO:0000313" key="2">
    <source>
        <dbReference type="Proteomes" id="UP001431010"/>
    </source>
</evidence>
<keyword evidence="2" id="KW-1185">Reference proteome</keyword>
<name>A0ABY3R992_9BRAD</name>
<organism evidence="1 2">
    <name type="scientific">Bradyrhizobium ontarionense</name>
    <dbReference type="NCBI Taxonomy" id="2898149"/>
    <lineage>
        <taxon>Bacteria</taxon>
        <taxon>Pseudomonadati</taxon>
        <taxon>Pseudomonadota</taxon>
        <taxon>Alphaproteobacteria</taxon>
        <taxon>Hyphomicrobiales</taxon>
        <taxon>Nitrobacteraceae</taxon>
        <taxon>Bradyrhizobium</taxon>
    </lineage>
</organism>
<dbReference type="EMBL" id="CP088156">
    <property type="protein sequence ID" value="UFZ03763.1"/>
    <property type="molecule type" value="Genomic_DNA"/>
</dbReference>
<protein>
    <submittedName>
        <fullName evidence="1">Uncharacterized protein</fullName>
    </submittedName>
</protein>